<evidence type="ECO:0000256" key="6">
    <source>
        <dbReference type="ARBA" id="ARBA00023136"/>
    </source>
</evidence>
<dbReference type="PANTHER" id="PTHR24223:SF415">
    <property type="entry name" value="FI20190P1"/>
    <property type="match status" value="1"/>
</dbReference>
<keyword evidence="1" id="KW-0813">Transport</keyword>
<evidence type="ECO:0000259" key="8">
    <source>
        <dbReference type="PROSITE" id="PS50929"/>
    </source>
</evidence>
<keyword evidence="6 7" id="KW-0472">Membrane</keyword>
<keyword evidence="2 7" id="KW-0812">Transmembrane</keyword>
<feature type="transmembrane region" description="Helical" evidence="7">
    <location>
        <begin position="46"/>
        <end position="65"/>
    </location>
</feature>
<protein>
    <recommendedName>
        <fullName evidence="8">ABC transmembrane type-1 domain-containing protein</fullName>
    </recommendedName>
</protein>
<dbReference type="OrthoDB" id="2443418at2759"/>
<evidence type="ECO:0000256" key="4">
    <source>
        <dbReference type="ARBA" id="ARBA00022840"/>
    </source>
</evidence>
<keyword evidence="4" id="KW-0067">ATP-binding</keyword>
<dbReference type="EMBL" id="JAHRHY010000004">
    <property type="protein sequence ID" value="KAG9070062.1"/>
    <property type="molecule type" value="Genomic_DNA"/>
</dbReference>
<evidence type="ECO:0000256" key="3">
    <source>
        <dbReference type="ARBA" id="ARBA00022741"/>
    </source>
</evidence>
<reference evidence="9" key="1">
    <citation type="submission" date="2021-06" db="EMBL/GenBank/DDBJ databases">
        <title>Genome Sequence of Mortierella hyaline Strain SCG-10, a Cold-Adapted, Nitrate-Reducing Fungus Isolated from Soil in Minnesota, USA.</title>
        <authorList>
            <person name="Aldossari N."/>
        </authorList>
    </citation>
    <scope>NUCLEOTIDE SEQUENCE</scope>
    <source>
        <strain evidence="9">SCG-10</strain>
    </source>
</reference>
<keyword evidence="3" id="KW-0547">Nucleotide-binding</keyword>
<dbReference type="Pfam" id="PF00664">
    <property type="entry name" value="ABC_membrane"/>
    <property type="match status" value="1"/>
</dbReference>
<dbReference type="PANTHER" id="PTHR24223">
    <property type="entry name" value="ATP-BINDING CASSETTE SUB-FAMILY C"/>
    <property type="match status" value="1"/>
</dbReference>
<accession>A0A9P8BYL2</accession>
<evidence type="ECO:0000313" key="9">
    <source>
        <dbReference type="EMBL" id="KAG9070062.1"/>
    </source>
</evidence>
<dbReference type="GO" id="GO:0016020">
    <property type="term" value="C:membrane"/>
    <property type="evidence" value="ECO:0007669"/>
    <property type="project" value="InterPro"/>
</dbReference>
<name>A0A9P8BYL2_9FUNG</name>
<keyword evidence="10" id="KW-1185">Reference proteome</keyword>
<dbReference type="SUPFAM" id="SSF90123">
    <property type="entry name" value="ABC transporter transmembrane region"/>
    <property type="match status" value="1"/>
</dbReference>
<feature type="domain" description="ABC transmembrane type-1" evidence="8">
    <location>
        <begin position="169"/>
        <end position="304"/>
    </location>
</feature>
<organism evidence="9 10">
    <name type="scientific">Linnemannia hyalina</name>
    <dbReference type="NCBI Taxonomy" id="64524"/>
    <lineage>
        <taxon>Eukaryota</taxon>
        <taxon>Fungi</taxon>
        <taxon>Fungi incertae sedis</taxon>
        <taxon>Mucoromycota</taxon>
        <taxon>Mortierellomycotina</taxon>
        <taxon>Mortierellomycetes</taxon>
        <taxon>Mortierellales</taxon>
        <taxon>Mortierellaceae</taxon>
        <taxon>Linnemannia</taxon>
    </lineage>
</organism>
<comment type="caution">
    <text evidence="9">The sequence shown here is derived from an EMBL/GenBank/DDBJ whole genome shotgun (WGS) entry which is preliminary data.</text>
</comment>
<dbReference type="PROSITE" id="PS50929">
    <property type="entry name" value="ABC_TM1F"/>
    <property type="match status" value="1"/>
</dbReference>
<evidence type="ECO:0000256" key="1">
    <source>
        <dbReference type="ARBA" id="ARBA00022448"/>
    </source>
</evidence>
<gene>
    <name evidence="9" type="ORF">KI688_009392</name>
</gene>
<feature type="transmembrane region" description="Helical" evidence="7">
    <location>
        <begin position="210"/>
        <end position="232"/>
    </location>
</feature>
<dbReference type="InterPro" id="IPR011527">
    <property type="entry name" value="ABC1_TM_dom"/>
</dbReference>
<evidence type="ECO:0000256" key="2">
    <source>
        <dbReference type="ARBA" id="ARBA00022692"/>
    </source>
</evidence>
<feature type="transmembrane region" description="Helical" evidence="7">
    <location>
        <begin position="12"/>
        <end position="34"/>
    </location>
</feature>
<dbReference type="GO" id="GO:0140359">
    <property type="term" value="F:ABC-type transporter activity"/>
    <property type="evidence" value="ECO:0007669"/>
    <property type="project" value="InterPro"/>
</dbReference>
<evidence type="ECO:0000313" key="10">
    <source>
        <dbReference type="Proteomes" id="UP000707451"/>
    </source>
</evidence>
<proteinExistence type="predicted"/>
<evidence type="ECO:0000256" key="5">
    <source>
        <dbReference type="ARBA" id="ARBA00022989"/>
    </source>
</evidence>
<dbReference type="GO" id="GO:0005524">
    <property type="term" value="F:ATP binding"/>
    <property type="evidence" value="ECO:0007669"/>
    <property type="project" value="UniProtKB-KW"/>
</dbReference>
<dbReference type="InterPro" id="IPR036640">
    <property type="entry name" value="ABC1_TM_sf"/>
</dbReference>
<dbReference type="InterPro" id="IPR050173">
    <property type="entry name" value="ABC_transporter_C-like"/>
</dbReference>
<evidence type="ECO:0000256" key="7">
    <source>
        <dbReference type="SAM" id="Phobius"/>
    </source>
</evidence>
<dbReference type="Gene3D" id="1.20.1560.10">
    <property type="entry name" value="ABC transporter type 1, transmembrane domain"/>
    <property type="match status" value="1"/>
</dbReference>
<keyword evidence="5 7" id="KW-1133">Transmembrane helix</keyword>
<dbReference type="Proteomes" id="UP000707451">
    <property type="component" value="Unassembled WGS sequence"/>
</dbReference>
<feature type="transmembrane region" description="Helical" evidence="7">
    <location>
        <begin position="168"/>
        <end position="189"/>
    </location>
</feature>
<sequence>MGLLESIYEIRSSNALFFFEFYSVHATIVTLYSLHHNDEVNDNNSLRYLHVYFYAILAVFVLEALPRGWTHVQHQSDANQHDKANLFSRLTFYYMQSIVSLGYKRPLTINDINILPKESETQHGYEQLNAQWEDHKKDVQTHNNKADADHQKPHNLMRVIGKAFSGPLAIMISIRVLASMLQFLLPVLIEQIMVYIESDESKDELPKARGVILAMGMLTVSLTVSSLTNQFFKKEAELGLEIRNALVSMIYRKALILSPGSRRSSSTGAITNHMSNDAEKWTKEIVWVLGWIDVPLEILIAVAMRMSSSSSHFAACLTCKKTQL</sequence>
<dbReference type="AlphaFoldDB" id="A0A9P8BYL2"/>